<feature type="transmembrane region" description="Helical" evidence="8">
    <location>
        <begin position="130"/>
        <end position="147"/>
    </location>
</feature>
<evidence type="ECO:0000313" key="12">
    <source>
        <dbReference type="Proteomes" id="UP000237040"/>
    </source>
</evidence>
<proteinExistence type="inferred from homology"/>
<keyword evidence="4" id="KW-1003">Cell membrane</keyword>
<name>A0A2J6X540_9BACT</name>
<organism evidence="10 11">
    <name type="scientific">Caldisericum exile</name>
    <dbReference type="NCBI Taxonomy" id="693075"/>
    <lineage>
        <taxon>Bacteria</taxon>
        <taxon>Pseudomonadati</taxon>
        <taxon>Caldisericota/Cryosericota group</taxon>
        <taxon>Caldisericota</taxon>
        <taxon>Caldisericia</taxon>
        <taxon>Caldisericales</taxon>
        <taxon>Caldisericaceae</taxon>
        <taxon>Caldisericum</taxon>
    </lineage>
</organism>
<sequence length="340" mass="36747">MEGPSSTQNSNVRVIVSKESRFFGVLILSIIINIGLVIFSILLGRFNISIRDVFLFFAGKLEGVPKSVILDVRIPRIIAALLIGATLSETGAVYQGIFNNPLVSSYILGVSSGAGFGAALGILISNNLVVVELLAFAFGILSVLLTLSASRIKNDNITLVLAGFVVGSLFQSFTSFLKYVADPFSKLPQIVFWLMGSLSQITLKEVYTFSPILILFLLIVAFFGWKLNILSFGEEEAISLGENPKVLKRTLIAITTLQTAIVVSLGGVIGWVGLVVPHIVRFVIGYDNRFVLPLSALFGSAFLLLIDTISRTTFPSEIPIGILTGLVGAPFFVALMRRKN</sequence>
<evidence type="ECO:0000256" key="1">
    <source>
        <dbReference type="ARBA" id="ARBA00004651"/>
    </source>
</evidence>
<evidence type="ECO:0000256" key="8">
    <source>
        <dbReference type="SAM" id="Phobius"/>
    </source>
</evidence>
<evidence type="ECO:0000256" key="5">
    <source>
        <dbReference type="ARBA" id="ARBA00022692"/>
    </source>
</evidence>
<dbReference type="GO" id="GO:0005886">
    <property type="term" value="C:plasma membrane"/>
    <property type="evidence" value="ECO:0007669"/>
    <property type="project" value="UniProtKB-SubCell"/>
</dbReference>
<feature type="transmembrane region" description="Helical" evidence="8">
    <location>
        <begin position="21"/>
        <end position="43"/>
    </location>
</feature>
<gene>
    <name evidence="10" type="ORF">C0175_05210</name>
    <name evidence="9" type="ORF">C0189_00850</name>
</gene>
<feature type="transmembrane region" description="Helical" evidence="8">
    <location>
        <begin position="251"/>
        <end position="276"/>
    </location>
</feature>
<dbReference type="InterPro" id="IPR000522">
    <property type="entry name" value="ABC_transptr_permease_BtuC"/>
</dbReference>
<evidence type="ECO:0000313" key="10">
    <source>
        <dbReference type="EMBL" id="PMP81572.1"/>
    </source>
</evidence>
<dbReference type="SUPFAM" id="SSF81345">
    <property type="entry name" value="ABC transporter involved in vitamin B12 uptake, BtuC"/>
    <property type="match status" value="1"/>
</dbReference>
<keyword evidence="5 8" id="KW-0812">Transmembrane</keyword>
<feature type="transmembrane region" description="Helical" evidence="8">
    <location>
        <begin position="212"/>
        <end position="231"/>
    </location>
</feature>
<reference evidence="11 12" key="1">
    <citation type="submission" date="2018-01" db="EMBL/GenBank/DDBJ databases">
        <title>Metagenomic assembled genomes from two thermal pools in the Uzon Caldera, Kamchatka, Russia.</title>
        <authorList>
            <person name="Wilkins L."/>
            <person name="Ettinger C."/>
        </authorList>
    </citation>
    <scope>NUCLEOTIDE SEQUENCE [LARGE SCALE GENOMIC DNA]</scope>
    <source>
        <strain evidence="10">ARK-10</strain>
        <strain evidence="9">ZAV-07</strain>
    </source>
</reference>
<dbReference type="CDD" id="cd06550">
    <property type="entry name" value="TM_ABC_iron-siderophores_like"/>
    <property type="match status" value="1"/>
</dbReference>
<comment type="caution">
    <text evidence="10">The sequence shown here is derived from an EMBL/GenBank/DDBJ whole genome shotgun (WGS) entry which is preliminary data.</text>
</comment>
<dbReference type="GO" id="GO:0033214">
    <property type="term" value="P:siderophore-iron import into cell"/>
    <property type="evidence" value="ECO:0007669"/>
    <property type="project" value="TreeGrafter"/>
</dbReference>
<dbReference type="EMBL" id="PNIX01000303">
    <property type="protein sequence ID" value="PMP81572.1"/>
    <property type="molecule type" value="Genomic_DNA"/>
</dbReference>
<keyword evidence="6 8" id="KW-1133">Transmembrane helix</keyword>
<keyword evidence="3" id="KW-0813">Transport</keyword>
<dbReference type="PANTHER" id="PTHR30472:SF70">
    <property type="entry name" value="MOLYBDATE IMPORT SYSTEM PERMEASE PROTEIN MOLB"/>
    <property type="match status" value="1"/>
</dbReference>
<evidence type="ECO:0000313" key="11">
    <source>
        <dbReference type="Proteomes" id="UP000236910"/>
    </source>
</evidence>
<evidence type="ECO:0000256" key="4">
    <source>
        <dbReference type="ARBA" id="ARBA00022475"/>
    </source>
</evidence>
<evidence type="ECO:0000256" key="7">
    <source>
        <dbReference type="ARBA" id="ARBA00023136"/>
    </source>
</evidence>
<accession>A0A2J6X540</accession>
<protein>
    <submittedName>
        <fullName evidence="10">ABC transporter permease</fullName>
    </submittedName>
</protein>
<evidence type="ECO:0000256" key="2">
    <source>
        <dbReference type="ARBA" id="ARBA00007935"/>
    </source>
</evidence>
<feature type="transmembrane region" description="Helical" evidence="8">
    <location>
        <begin position="318"/>
        <end position="336"/>
    </location>
</feature>
<evidence type="ECO:0000256" key="3">
    <source>
        <dbReference type="ARBA" id="ARBA00022448"/>
    </source>
</evidence>
<dbReference type="Pfam" id="PF01032">
    <property type="entry name" value="FecCD"/>
    <property type="match status" value="1"/>
</dbReference>
<feature type="transmembrane region" description="Helical" evidence="8">
    <location>
        <begin position="159"/>
        <end position="181"/>
    </location>
</feature>
<dbReference type="AlphaFoldDB" id="A0A2J6X540"/>
<dbReference type="GO" id="GO:0022857">
    <property type="term" value="F:transmembrane transporter activity"/>
    <property type="evidence" value="ECO:0007669"/>
    <property type="project" value="InterPro"/>
</dbReference>
<dbReference type="InterPro" id="IPR037294">
    <property type="entry name" value="ABC_BtuC-like"/>
</dbReference>
<comment type="similarity">
    <text evidence="2">Belongs to the binding-protein-dependent transport system permease family. FecCD subfamily.</text>
</comment>
<feature type="transmembrane region" description="Helical" evidence="8">
    <location>
        <begin position="288"/>
        <end position="306"/>
    </location>
</feature>
<dbReference type="RefSeq" id="WP_424587071.1">
    <property type="nucleotide sequence ID" value="NZ_JBNARP010000049.1"/>
</dbReference>
<dbReference type="PANTHER" id="PTHR30472">
    <property type="entry name" value="FERRIC ENTEROBACTIN TRANSPORT SYSTEM PERMEASE PROTEIN"/>
    <property type="match status" value="1"/>
</dbReference>
<dbReference type="Proteomes" id="UP000237040">
    <property type="component" value="Unassembled WGS sequence"/>
</dbReference>
<dbReference type="Gene3D" id="1.10.3470.10">
    <property type="entry name" value="ABC transporter involved in vitamin B12 uptake, BtuC"/>
    <property type="match status" value="1"/>
</dbReference>
<evidence type="ECO:0000256" key="6">
    <source>
        <dbReference type="ARBA" id="ARBA00022989"/>
    </source>
</evidence>
<evidence type="ECO:0000313" key="9">
    <source>
        <dbReference type="EMBL" id="PMP68604.1"/>
    </source>
</evidence>
<feature type="transmembrane region" description="Helical" evidence="8">
    <location>
        <begin position="106"/>
        <end position="124"/>
    </location>
</feature>
<dbReference type="Proteomes" id="UP000236910">
    <property type="component" value="Unassembled WGS sequence"/>
</dbReference>
<dbReference type="FunFam" id="1.10.3470.10:FF:000001">
    <property type="entry name" value="Vitamin B12 ABC transporter permease BtuC"/>
    <property type="match status" value="1"/>
</dbReference>
<comment type="subcellular location">
    <subcellularLocation>
        <location evidence="1">Cell membrane</location>
        <topology evidence="1">Multi-pass membrane protein</topology>
    </subcellularLocation>
</comment>
<keyword evidence="7 8" id="KW-0472">Membrane</keyword>
<dbReference type="EMBL" id="PNIL01000013">
    <property type="protein sequence ID" value="PMP68604.1"/>
    <property type="molecule type" value="Genomic_DNA"/>
</dbReference>